<feature type="non-terminal residue" evidence="1">
    <location>
        <position position="800"/>
    </location>
</feature>
<comment type="caution">
    <text evidence="1">The sequence shown here is derived from an EMBL/GenBank/DDBJ whole genome shotgun (WGS) entry which is preliminary data.</text>
</comment>
<name>A0ACC0JIR2_CHOFU</name>
<proteinExistence type="predicted"/>
<dbReference type="EMBL" id="CM046104">
    <property type="protein sequence ID" value="KAI8424025.1"/>
    <property type="molecule type" value="Genomic_DNA"/>
</dbReference>
<organism evidence="1 2">
    <name type="scientific">Choristoneura fumiferana</name>
    <name type="common">Spruce budworm moth</name>
    <name type="synonym">Archips fumiferana</name>
    <dbReference type="NCBI Taxonomy" id="7141"/>
    <lineage>
        <taxon>Eukaryota</taxon>
        <taxon>Metazoa</taxon>
        <taxon>Ecdysozoa</taxon>
        <taxon>Arthropoda</taxon>
        <taxon>Hexapoda</taxon>
        <taxon>Insecta</taxon>
        <taxon>Pterygota</taxon>
        <taxon>Neoptera</taxon>
        <taxon>Endopterygota</taxon>
        <taxon>Lepidoptera</taxon>
        <taxon>Glossata</taxon>
        <taxon>Ditrysia</taxon>
        <taxon>Tortricoidea</taxon>
        <taxon>Tortricidae</taxon>
        <taxon>Tortricinae</taxon>
        <taxon>Choristoneura</taxon>
    </lineage>
</organism>
<keyword evidence="2" id="KW-1185">Reference proteome</keyword>
<dbReference type="Proteomes" id="UP001064048">
    <property type="component" value="Chromosome 4"/>
</dbReference>
<reference evidence="1 2" key="1">
    <citation type="journal article" date="2022" name="Genome Biol. Evol.">
        <title>The Spruce Budworm Genome: Reconstructing the Evolutionary History of Antifreeze Proteins.</title>
        <authorList>
            <person name="Beliveau C."/>
            <person name="Gagne P."/>
            <person name="Picq S."/>
            <person name="Vernygora O."/>
            <person name="Keeling C.I."/>
            <person name="Pinkney K."/>
            <person name="Doucet D."/>
            <person name="Wen F."/>
            <person name="Johnston J.S."/>
            <person name="Maaroufi H."/>
            <person name="Boyle B."/>
            <person name="Laroche J."/>
            <person name="Dewar K."/>
            <person name="Juretic N."/>
            <person name="Blackburn G."/>
            <person name="Nisole A."/>
            <person name="Brunet B."/>
            <person name="Brandao M."/>
            <person name="Lumley L."/>
            <person name="Duan J."/>
            <person name="Quan G."/>
            <person name="Lucarotti C.J."/>
            <person name="Roe A.D."/>
            <person name="Sperling F.A.H."/>
            <person name="Levesque R.C."/>
            <person name="Cusson M."/>
        </authorList>
    </citation>
    <scope>NUCLEOTIDE SEQUENCE [LARGE SCALE GENOMIC DNA]</scope>
    <source>
        <strain evidence="1">Glfc:IPQL:Cfum</strain>
    </source>
</reference>
<protein>
    <submittedName>
        <fullName evidence="1">Uncharacterized protein</fullName>
    </submittedName>
</protein>
<sequence>MPPPPPERLRDADEQISIDLGDEYEQALGTASQEEIIDLAAILGFHSMMNQDQYHASLLNKGQPVGLGWDGITKATKQKIYPMDPPNDTDPESTIKSVQTNDQKLTDLNWNNIKSLKTNTHLEVLNLVNVGLTDRGAGLLAAALEANTTLRVVNVETNFISPTGVVLLDQACTESGLNAYYADKSLIMSARNYLSAREKSINKFIDSLPVINSQKFNYRSQELPALSASKNNLLNRNLNYSYEVPYGLSSAERATTPFSDFFSESETGTPDFRSEESDSSSGSALRRSNAEATKTLLSEWERIERTLYNEEGEKSSRPQIIEECKQWRQLHPQLRVVGKAIPLPDKRLSCRTIEHEEVIAMHYSDYEEFSESEERLSQSSTDVTPQNSPRVSIEDLCEPKLMREKVSFYPMFAEDHELPDTFCSLLQITPIHIHSPLHKKRQNPFIKSEIASSRWMRNSRPDSSVNYDRNSAKSFVSLDPRTYGNLALSATEKNNGVNMNGRVITARSREPGKLEPLYTPELHQDVHRLPSGFSTQHNARKVSLPPLLLEEEKRKVSSAKKHNIKSRRASKNGFHLDRGPSVRALHSSSQEASSLPLAAEPARRDERYSTPGGHERVKHTDGKGSPARERLRQIQLRVRVVVVILIQELHVAVVHELCDTEVVVKETGCRSTLAPYTDPRRCSSTGAGGAPGGGCALLLPFVPTPPLSTPIVSSKVIALMFNEAKIASLSASVGSSLDGTFADSIQHMSQRFTFTARKSARLSGSMLRSSPKYQRPSIRQIDSKTMRSNCRYDCRNIRCV</sequence>
<evidence type="ECO:0000313" key="1">
    <source>
        <dbReference type="EMBL" id="KAI8424025.1"/>
    </source>
</evidence>
<gene>
    <name evidence="1" type="ORF">MSG28_002669</name>
</gene>
<evidence type="ECO:0000313" key="2">
    <source>
        <dbReference type="Proteomes" id="UP001064048"/>
    </source>
</evidence>
<accession>A0ACC0JIR2</accession>